<accession>W9I8V8</accession>
<reference evidence="2 3" key="1">
    <citation type="submission" date="2011-06" db="EMBL/GenBank/DDBJ databases">
        <title>The Genome Sequence of Fusarium oxysporum FOSC 3-a.</title>
        <authorList>
            <consortium name="The Broad Institute Genome Sequencing Platform"/>
            <person name="Ma L.-J."/>
            <person name="Gale L.R."/>
            <person name="Schwartz D.C."/>
            <person name="Zhou S."/>
            <person name="Corby-Kistler H."/>
            <person name="Young S.K."/>
            <person name="Zeng Q."/>
            <person name="Gargeya S."/>
            <person name="Fitzgerald M."/>
            <person name="Haas B."/>
            <person name="Abouelleil A."/>
            <person name="Alvarado L."/>
            <person name="Arachchi H.M."/>
            <person name="Berlin A."/>
            <person name="Brown A."/>
            <person name="Chapman S.B."/>
            <person name="Chen Z."/>
            <person name="Dunbar C."/>
            <person name="Freedman E."/>
            <person name="Gearin G."/>
            <person name="Gellesch M."/>
            <person name="Goldberg J."/>
            <person name="Griggs A."/>
            <person name="Gujja S."/>
            <person name="Heiman D."/>
            <person name="Howarth C."/>
            <person name="Larson L."/>
            <person name="Lui A."/>
            <person name="MacDonald P.J.P."/>
            <person name="Mehta T."/>
            <person name="Montmayeur A."/>
            <person name="Murphy C."/>
            <person name="Neiman D."/>
            <person name="Pearson M."/>
            <person name="Priest M."/>
            <person name="Roberts A."/>
            <person name="Saif S."/>
            <person name="Shea T."/>
            <person name="Shenoy N."/>
            <person name="Sisk P."/>
            <person name="Stolte C."/>
            <person name="Sykes S."/>
            <person name="Wortman J."/>
            <person name="Nusbaum C."/>
            <person name="Birren B."/>
        </authorList>
    </citation>
    <scope>NUCLEOTIDE SEQUENCE [LARGE SCALE GENOMIC DNA]</scope>
    <source>
        <strain evidence="3">FOSC 3-a</strain>
    </source>
</reference>
<feature type="compositionally biased region" description="Basic and acidic residues" evidence="1">
    <location>
        <begin position="23"/>
        <end position="37"/>
    </location>
</feature>
<dbReference type="Proteomes" id="UP000030753">
    <property type="component" value="Unassembled WGS sequence"/>
</dbReference>
<dbReference type="EMBL" id="JH717843">
    <property type="protein sequence ID" value="EWY89740.1"/>
    <property type="molecule type" value="Genomic_DNA"/>
</dbReference>
<feature type="region of interest" description="Disordered" evidence="1">
    <location>
        <begin position="1"/>
        <end position="50"/>
    </location>
</feature>
<sequence length="89" mass="9749">MFGIKVPSTAGKERVKGAVADELQNRRDEIDDPRDNVTDEASDDTQRAGDDIKESLHHCLDCGLQAENGDNILDGDDDLFDQGVNEVGY</sequence>
<evidence type="ECO:0000313" key="2">
    <source>
        <dbReference type="EMBL" id="EWY89740.1"/>
    </source>
</evidence>
<dbReference type="HOGENOM" id="CLU_2454789_0_0_1"/>
<protein>
    <submittedName>
        <fullName evidence="2">Uncharacterized protein</fullName>
    </submittedName>
</protein>
<name>W9I8V8_FUSOX</name>
<evidence type="ECO:0000313" key="3">
    <source>
        <dbReference type="Proteomes" id="UP000030753"/>
    </source>
</evidence>
<dbReference type="AlphaFoldDB" id="W9I8V8"/>
<gene>
    <name evidence="2" type="ORF">FOYG_07408</name>
</gene>
<organism evidence="2 3">
    <name type="scientific">Fusarium oxysporum NRRL 32931</name>
    <dbReference type="NCBI Taxonomy" id="660029"/>
    <lineage>
        <taxon>Eukaryota</taxon>
        <taxon>Fungi</taxon>
        <taxon>Dikarya</taxon>
        <taxon>Ascomycota</taxon>
        <taxon>Pezizomycotina</taxon>
        <taxon>Sordariomycetes</taxon>
        <taxon>Hypocreomycetidae</taxon>
        <taxon>Hypocreales</taxon>
        <taxon>Nectriaceae</taxon>
        <taxon>Fusarium</taxon>
        <taxon>Fusarium oxysporum species complex</taxon>
    </lineage>
</organism>
<evidence type="ECO:0000256" key="1">
    <source>
        <dbReference type="SAM" id="MobiDB-lite"/>
    </source>
</evidence>
<proteinExistence type="predicted"/>